<dbReference type="CDD" id="cd00093">
    <property type="entry name" value="HTH_XRE"/>
    <property type="match status" value="1"/>
</dbReference>
<dbReference type="Gene3D" id="1.10.260.40">
    <property type="entry name" value="lambda repressor-like DNA-binding domains"/>
    <property type="match status" value="1"/>
</dbReference>
<proteinExistence type="predicted"/>
<evidence type="ECO:0000313" key="4">
    <source>
        <dbReference type="Proteomes" id="UP000006621"/>
    </source>
</evidence>
<dbReference type="RefSeq" id="WP_013886013.1">
    <property type="nucleotide sequence ID" value="NC_015672.1"/>
</dbReference>
<keyword evidence="1" id="KW-0238">DNA-binding</keyword>
<reference evidence="3 4" key="1">
    <citation type="journal article" date="2011" name="Stand. Genomic Sci.">
        <title>Genome sequence of the moderately thermophilic halophile Flexistipes sinusarabici strain (MAS10).</title>
        <authorList>
            <person name="Lapidus A."/>
            <person name="Chertkov O."/>
            <person name="Nolan M."/>
            <person name="Lucas S."/>
            <person name="Hammon N."/>
            <person name="Deshpande S."/>
            <person name="Cheng J.F."/>
            <person name="Tapia R."/>
            <person name="Han C."/>
            <person name="Goodwin L."/>
            <person name="Pitluck S."/>
            <person name="Liolios K."/>
            <person name="Pagani I."/>
            <person name="Ivanova N."/>
            <person name="Huntemann M."/>
            <person name="Mavromatis K."/>
            <person name="Mikhailova N."/>
            <person name="Pati A."/>
            <person name="Chen A."/>
            <person name="Palaniappan K."/>
            <person name="Land M."/>
            <person name="Hauser L."/>
            <person name="Brambilla E.M."/>
            <person name="Rohde M."/>
            <person name="Abt B."/>
            <person name="Spring S."/>
            <person name="Goker M."/>
            <person name="Bristow J."/>
            <person name="Eisen J.A."/>
            <person name="Markowitz V."/>
            <person name="Hugenholtz P."/>
            <person name="Kyrpides N.C."/>
            <person name="Klenk H.P."/>
            <person name="Woyke T."/>
        </authorList>
    </citation>
    <scope>NUCLEOTIDE SEQUENCE [LARGE SCALE GENOMIC DNA]</scope>
    <source>
        <strain evidence="4">DSM 4947 / MAS 10</strain>
    </source>
</reference>
<evidence type="ECO:0000313" key="3">
    <source>
        <dbReference type="EMBL" id="AEI14520.1"/>
    </source>
</evidence>
<sequence>MKFWEIGEKIRQSRKSKKITQQQLADEAEISRVTLSKLERGYITEVSVAALIKILNALSQEIDIIPEDKLPTLDDLKKDAE</sequence>
<feature type="domain" description="HTH cro/C1-type" evidence="2">
    <location>
        <begin position="10"/>
        <end position="65"/>
    </location>
</feature>
<evidence type="ECO:0000256" key="1">
    <source>
        <dbReference type="ARBA" id="ARBA00023125"/>
    </source>
</evidence>
<dbReference type="SUPFAM" id="SSF47413">
    <property type="entry name" value="lambda repressor-like DNA-binding domains"/>
    <property type="match status" value="1"/>
</dbReference>
<dbReference type="KEGG" id="fsi:Flexsi_0856"/>
<dbReference type="GO" id="GO:0003677">
    <property type="term" value="F:DNA binding"/>
    <property type="evidence" value="ECO:0007669"/>
    <property type="project" value="UniProtKB-KW"/>
</dbReference>
<dbReference type="PROSITE" id="PS50943">
    <property type="entry name" value="HTH_CROC1"/>
    <property type="match status" value="1"/>
</dbReference>
<dbReference type="Pfam" id="PF01381">
    <property type="entry name" value="HTH_3"/>
    <property type="match status" value="1"/>
</dbReference>
<dbReference type="PANTHER" id="PTHR46797:SF1">
    <property type="entry name" value="METHYLPHOSPHONATE SYNTHASE"/>
    <property type="match status" value="1"/>
</dbReference>
<protein>
    <submittedName>
        <fullName evidence="3">Helix-turn-helix domain protein</fullName>
    </submittedName>
</protein>
<dbReference type="InterPro" id="IPR050807">
    <property type="entry name" value="TransReg_Diox_bact_type"/>
</dbReference>
<dbReference type="STRING" id="717231.Flexsi_0856"/>
<organism evidence="3 4">
    <name type="scientific">Flexistipes sinusarabici (strain ATCC 49648 / DSM 4947 / MAS 10)</name>
    <dbReference type="NCBI Taxonomy" id="717231"/>
    <lineage>
        <taxon>Bacteria</taxon>
        <taxon>Pseudomonadati</taxon>
        <taxon>Deferribacterota</taxon>
        <taxon>Deferribacteres</taxon>
        <taxon>Deferribacterales</taxon>
        <taxon>Flexistipitaceae</taxon>
        <taxon>Flexistipes</taxon>
    </lineage>
</organism>
<accession>F8E4V0</accession>
<dbReference type="EMBL" id="CP002858">
    <property type="protein sequence ID" value="AEI14520.1"/>
    <property type="molecule type" value="Genomic_DNA"/>
</dbReference>
<dbReference type="InterPro" id="IPR001387">
    <property type="entry name" value="Cro/C1-type_HTH"/>
</dbReference>
<reference evidence="4" key="2">
    <citation type="submission" date="2011-06" db="EMBL/GenBank/DDBJ databases">
        <title>The complete genome of Flexistipes sinusarabici DSM 4947.</title>
        <authorList>
            <person name="Lucas S."/>
            <person name="Han J."/>
            <person name="Lapidus A."/>
            <person name="Bruce D."/>
            <person name="Goodwin L."/>
            <person name="Pitluck S."/>
            <person name="Peters L."/>
            <person name="Kyrpides N."/>
            <person name="Mavromatis K."/>
            <person name="Ivanova N."/>
            <person name="Mikhailova N."/>
            <person name="Chertkov O."/>
            <person name="Detter J.C."/>
            <person name="Tapia R."/>
            <person name="Han C."/>
            <person name="Land M."/>
            <person name="Hauser L."/>
            <person name="Markowitz V."/>
            <person name="Cheng J.-F."/>
            <person name="Hugenholtz P."/>
            <person name="Woyke T."/>
            <person name="Wu D."/>
            <person name="Spring S."/>
            <person name="Schroeder M."/>
            <person name="Brambilla E."/>
            <person name="Klenk H.-P."/>
            <person name="Eisen J.A."/>
        </authorList>
    </citation>
    <scope>NUCLEOTIDE SEQUENCE [LARGE SCALE GENOMIC DNA]</scope>
    <source>
        <strain evidence="4">DSM 4947 / MAS 10</strain>
    </source>
</reference>
<dbReference type="InterPro" id="IPR010982">
    <property type="entry name" value="Lambda_DNA-bd_dom_sf"/>
</dbReference>
<dbReference type="AlphaFoldDB" id="F8E4V0"/>
<dbReference type="PANTHER" id="PTHR46797">
    <property type="entry name" value="HTH-TYPE TRANSCRIPTIONAL REGULATOR"/>
    <property type="match status" value="1"/>
</dbReference>
<dbReference type="OrthoDB" id="6120544at2"/>
<evidence type="ECO:0000259" key="2">
    <source>
        <dbReference type="PROSITE" id="PS50943"/>
    </source>
</evidence>
<keyword evidence="4" id="KW-1185">Reference proteome</keyword>
<dbReference type="eggNOG" id="COG1396">
    <property type="taxonomic scope" value="Bacteria"/>
</dbReference>
<dbReference type="Proteomes" id="UP000006621">
    <property type="component" value="Chromosome"/>
</dbReference>
<name>F8E4V0_FLESM</name>
<dbReference type="GO" id="GO:0005829">
    <property type="term" value="C:cytosol"/>
    <property type="evidence" value="ECO:0007669"/>
    <property type="project" value="TreeGrafter"/>
</dbReference>
<gene>
    <name evidence="3" type="ordered locus">Flexsi_0856</name>
</gene>
<dbReference type="GO" id="GO:0003700">
    <property type="term" value="F:DNA-binding transcription factor activity"/>
    <property type="evidence" value="ECO:0007669"/>
    <property type="project" value="TreeGrafter"/>
</dbReference>
<dbReference type="HOGENOM" id="CLU_066192_47_5_0"/>
<dbReference type="SMART" id="SM00530">
    <property type="entry name" value="HTH_XRE"/>
    <property type="match status" value="1"/>
</dbReference>